<evidence type="ECO:0000259" key="14">
    <source>
        <dbReference type="Pfam" id="PF20645"/>
    </source>
</evidence>
<evidence type="ECO:0000256" key="6">
    <source>
        <dbReference type="ARBA" id="ARBA00022833"/>
    </source>
</evidence>
<evidence type="ECO:0000256" key="5">
    <source>
        <dbReference type="ARBA" id="ARBA00022771"/>
    </source>
</evidence>
<evidence type="ECO:0000256" key="2">
    <source>
        <dbReference type="ARBA" id="ARBA00006899"/>
    </source>
</evidence>
<protein>
    <recommendedName>
        <fullName evidence="3">TATA box-binding protein-associated factor RNA polymerase I subunit B</fullName>
    </recommendedName>
    <alternativeName>
        <fullName evidence="11">TATA box-binding protein-associated factor 1B</fullName>
    </alternativeName>
</protein>
<feature type="domain" description="Rrn7/TAF1B N-terminal cyclin" evidence="13">
    <location>
        <begin position="81"/>
        <end position="253"/>
    </location>
</feature>
<dbReference type="GO" id="GO:0042790">
    <property type="term" value="P:nucleolar large rRNA transcription by RNA polymerase I"/>
    <property type="evidence" value="ECO:0007669"/>
    <property type="project" value="TreeGrafter"/>
</dbReference>
<dbReference type="InParanoid" id="H3AEV7"/>
<evidence type="ECO:0000259" key="12">
    <source>
        <dbReference type="Pfam" id="PF11781"/>
    </source>
</evidence>
<feature type="domain" description="Rrn7/TAF1B C-terminal cyclin" evidence="14">
    <location>
        <begin position="270"/>
        <end position="457"/>
    </location>
</feature>
<gene>
    <name evidence="15" type="primary">TAF1B</name>
</gene>
<dbReference type="GO" id="GO:0070860">
    <property type="term" value="C:RNA polymerase I core factor complex"/>
    <property type="evidence" value="ECO:0007669"/>
    <property type="project" value="InterPro"/>
</dbReference>
<dbReference type="eggNOG" id="ENOG502QVGU">
    <property type="taxonomic scope" value="Eukaryota"/>
</dbReference>
<dbReference type="EMBL" id="AFYH01095530">
    <property type="status" value="NOT_ANNOTATED_CDS"/>
    <property type="molecule type" value="Genomic_DNA"/>
</dbReference>
<keyword evidence="16" id="KW-1185">Reference proteome</keyword>
<keyword evidence="7" id="KW-0805">Transcription regulation</keyword>
<dbReference type="GO" id="GO:0005668">
    <property type="term" value="C:RNA polymerase transcription factor SL1 complex"/>
    <property type="evidence" value="ECO:0007669"/>
    <property type="project" value="TreeGrafter"/>
</dbReference>
<evidence type="ECO:0000256" key="4">
    <source>
        <dbReference type="ARBA" id="ARBA00022723"/>
    </source>
</evidence>
<dbReference type="AlphaFoldDB" id="H3AEV7"/>
<dbReference type="Ensembl" id="ENSLACT00000008244.2">
    <property type="protein sequence ID" value="ENSLACP00000008178.2"/>
    <property type="gene ID" value="ENSLACG00000007241.2"/>
</dbReference>
<dbReference type="STRING" id="7897.ENSLACP00000008178"/>
<evidence type="ECO:0000256" key="10">
    <source>
        <dbReference type="ARBA" id="ARBA00023242"/>
    </source>
</evidence>
<dbReference type="EMBL" id="AFYH01095526">
    <property type="status" value="NOT_ANNOTATED_CDS"/>
    <property type="molecule type" value="Genomic_DNA"/>
</dbReference>
<keyword evidence="4" id="KW-0479">Metal-binding</keyword>
<dbReference type="InterPro" id="IPR021752">
    <property type="entry name" value="TF_Rrn7_Zf"/>
</dbReference>
<evidence type="ECO:0000256" key="7">
    <source>
        <dbReference type="ARBA" id="ARBA00023015"/>
    </source>
</evidence>
<evidence type="ECO:0000259" key="13">
    <source>
        <dbReference type="Pfam" id="PF20644"/>
    </source>
</evidence>
<reference evidence="15" key="2">
    <citation type="submission" date="2025-08" db="UniProtKB">
        <authorList>
            <consortium name="Ensembl"/>
        </authorList>
    </citation>
    <scope>IDENTIFICATION</scope>
</reference>
<dbReference type="OrthoDB" id="10069252at2759"/>
<dbReference type="RefSeq" id="XP_005998737.1">
    <property type="nucleotide sequence ID" value="XM_005998675.3"/>
</dbReference>
<dbReference type="EMBL" id="AFYH01095529">
    <property type="status" value="NOT_ANNOTATED_CDS"/>
    <property type="molecule type" value="Genomic_DNA"/>
</dbReference>
<dbReference type="HOGENOM" id="CLU_032815_0_0_1"/>
<dbReference type="InterPro" id="IPR033599">
    <property type="entry name" value="TAF1B/Rrn7"/>
</dbReference>
<comment type="subcellular location">
    <subcellularLocation>
        <location evidence="1">Nucleus</location>
        <location evidence="1">Nucleolus</location>
    </subcellularLocation>
</comment>
<sequence>MDEEETRDYKDPCLQCSDINWGISDEGKFYCKSCHNVIEKTKECAESEVFMHYAKAFSISRGLKNKRKLDKSCEWYVCEGFQFILKQQAESLLSLGVCSQIKDEIICNFWRRYLQKSRQAYTSKQLPQYARPESNSECSTEWESEPESLNLSNWSLASESEPVTCHSDSSLAQESSCGKTSTLETASICSGSIDGREHMSANRRGKLVMTMPMTLAFCYMALLWLREPLTLADLLRLVAEDHIPYINTYQFFPEEVKLFGVDLRIFKVQSVPSYEKIQETMRRLALFLDLPQFPQVTETCFLHPDMLCIKYLMEANLPDEVHNWTCKVVKKTGVGESAFLTFDPLQKQRTNGYELQAAAVIVVTLKLLFLLDDKYEWMMSNLAEELNEDAVDMKYFEFRKWCKTMKSCLNEAEKKVEEDATRHLWVCDKLLYSTSKEKPLVNKNRRMLASLQRQFDKLLGSLQDGEKQSPSSFQFNWSEESTEKTCYHKHSLDGILKEKGKFTAPCNTHYWLSSLRICKGNYCRHPITKSEEANFPRSYLFVLNLFSFLLGVEVSTVHEEVCQVEHKLFPAKKSKILSKKYKRV</sequence>
<dbReference type="Pfam" id="PF11781">
    <property type="entry name" value="Zn_ribbon_RRN7"/>
    <property type="match status" value="1"/>
</dbReference>
<dbReference type="OMA" id="SFRFCWG"/>
<evidence type="ECO:0000256" key="9">
    <source>
        <dbReference type="ARBA" id="ARBA00023163"/>
    </source>
</evidence>
<dbReference type="CTD" id="9014"/>
<dbReference type="GO" id="GO:0001164">
    <property type="term" value="F:RNA polymerase I core promoter sequence-specific DNA binding"/>
    <property type="evidence" value="ECO:0007669"/>
    <property type="project" value="InterPro"/>
</dbReference>
<dbReference type="EMBL" id="AFYH01095525">
    <property type="status" value="NOT_ANNOTATED_CDS"/>
    <property type="molecule type" value="Genomic_DNA"/>
</dbReference>
<dbReference type="GeneID" id="102360493"/>
<name>H3AEV7_LATCH</name>
<dbReference type="PANTHER" id="PTHR31576">
    <property type="entry name" value="TATA BOX-BINDING PROTEIN-ASSOCIATED FACTOR RNA POLYMERASE I SUBUNIT B"/>
    <property type="match status" value="1"/>
</dbReference>
<dbReference type="EMBL" id="AFYH01095524">
    <property type="status" value="NOT_ANNOTATED_CDS"/>
    <property type="molecule type" value="Genomic_DNA"/>
</dbReference>
<dbReference type="PANTHER" id="PTHR31576:SF2">
    <property type="entry name" value="TATA BOX-BINDING PROTEIN-ASSOCIATED FACTOR RNA POLYMERASE I SUBUNIT B"/>
    <property type="match status" value="1"/>
</dbReference>
<dbReference type="EMBL" id="AFYH01095531">
    <property type="status" value="NOT_ANNOTATED_CDS"/>
    <property type="molecule type" value="Genomic_DNA"/>
</dbReference>
<dbReference type="GO" id="GO:0008270">
    <property type="term" value="F:zinc ion binding"/>
    <property type="evidence" value="ECO:0007669"/>
    <property type="project" value="UniProtKB-KW"/>
</dbReference>
<reference evidence="16" key="1">
    <citation type="submission" date="2011-08" db="EMBL/GenBank/DDBJ databases">
        <title>The draft genome of Latimeria chalumnae.</title>
        <authorList>
            <person name="Di Palma F."/>
            <person name="Alfoldi J."/>
            <person name="Johnson J."/>
            <person name="Berlin A."/>
            <person name="Gnerre S."/>
            <person name="Jaffe D."/>
            <person name="MacCallum I."/>
            <person name="Young S."/>
            <person name="Walker B.J."/>
            <person name="Lander E."/>
            <person name="Lindblad-Toh K."/>
        </authorList>
    </citation>
    <scope>NUCLEOTIDE SEQUENCE [LARGE SCALE GENOMIC DNA]</scope>
    <source>
        <strain evidence="16">Wild caught</strain>
    </source>
</reference>
<keyword evidence="5" id="KW-0863">Zinc-finger</keyword>
<organism evidence="15 16">
    <name type="scientific">Latimeria chalumnae</name>
    <name type="common">Coelacanth</name>
    <dbReference type="NCBI Taxonomy" id="7897"/>
    <lineage>
        <taxon>Eukaryota</taxon>
        <taxon>Metazoa</taxon>
        <taxon>Chordata</taxon>
        <taxon>Craniata</taxon>
        <taxon>Vertebrata</taxon>
        <taxon>Euteleostomi</taxon>
        <taxon>Coelacanthiformes</taxon>
        <taxon>Coelacanthidae</taxon>
        <taxon>Latimeria</taxon>
    </lineage>
</organism>
<evidence type="ECO:0000313" key="16">
    <source>
        <dbReference type="Proteomes" id="UP000008672"/>
    </source>
</evidence>
<evidence type="ECO:0000313" key="15">
    <source>
        <dbReference type="Ensembl" id="ENSLACP00000008178.2"/>
    </source>
</evidence>
<proteinExistence type="inferred from homology"/>
<reference evidence="15" key="3">
    <citation type="submission" date="2025-09" db="UniProtKB">
        <authorList>
            <consortium name="Ensembl"/>
        </authorList>
    </citation>
    <scope>IDENTIFICATION</scope>
</reference>
<accession>H3AEV7</accession>
<keyword evidence="9" id="KW-0804">Transcription</keyword>
<keyword evidence="6" id="KW-0862">Zinc</keyword>
<dbReference type="FunCoup" id="H3AEV7">
    <property type="interactions" value="2525"/>
</dbReference>
<dbReference type="EMBL" id="AFYH01095528">
    <property type="status" value="NOT_ANNOTATED_CDS"/>
    <property type="molecule type" value="Genomic_DNA"/>
</dbReference>
<dbReference type="KEGG" id="lcm:102360493"/>
<comment type="similarity">
    <text evidence="2">Belongs to the RRN7/TAF1B family.</text>
</comment>
<feature type="domain" description="RRN7-type" evidence="12">
    <location>
        <begin position="8"/>
        <end position="39"/>
    </location>
</feature>
<keyword evidence="10" id="KW-0539">Nucleus</keyword>
<dbReference type="Pfam" id="PF20645">
    <property type="entry name" value="Rrn7_cyclin_C"/>
    <property type="match status" value="1"/>
</dbReference>
<keyword evidence="8" id="KW-0238">DNA-binding</keyword>
<dbReference type="InterPro" id="IPR048538">
    <property type="entry name" value="Rrn7_cyclin_C"/>
</dbReference>
<dbReference type="Bgee" id="ENSLACG00000007241">
    <property type="expression patterns" value="Expressed in pectoral fin and 6 other cell types or tissues"/>
</dbReference>
<evidence type="ECO:0000256" key="3">
    <source>
        <dbReference type="ARBA" id="ARBA00018994"/>
    </source>
</evidence>
<dbReference type="EMBL" id="AFYH01095527">
    <property type="status" value="NOT_ANNOTATED_CDS"/>
    <property type="molecule type" value="Genomic_DNA"/>
</dbReference>
<dbReference type="InterPro" id="IPR048540">
    <property type="entry name" value="Rrn7_cyclin_N"/>
</dbReference>
<evidence type="ECO:0000256" key="8">
    <source>
        <dbReference type="ARBA" id="ARBA00023125"/>
    </source>
</evidence>
<dbReference type="GeneTree" id="ENSGT00440000033827"/>
<evidence type="ECO:0000256" key="1">
    <source>
        <dbReference type="ARBA" id="ARBA00004604"/>
    </source>
</evidence>
<dbReference type="Proteomes" id="UP000008672">
    <property type="component" value="Unassembled WGS sequence"/>
</dbReference>
<dbReference type="Pfam" id="PF20644">
    <property type="entry name" value="Rrn7_cyclin_N"/>
    <property type="match status" value="1"/>
</dbReference>
<evidence type="ECO:0000256" key="11">
    <source>
        <dbReference type="ARBA" id="ARBA00032500"/>
    </source>
</evidence>